<comment type="caution">
    <text evidence="1">The sequence shown here is derived from an EMBL/GenBank/DDBJ whole genome shotgun (WGS) entry which is preliminary data.</text>
</comment>
<sequence>MTETGGGPGIDRRALAGRHAVEVTSIVPASPLSVGNGEFCFTADVTGLQTFPDLYPVADPGGGPPGTLLGTMSSWGWHSVPGEYDLGATFRAYRTPRGPVEYPDMRGELTGNTENPASAAESWLRNNPHRLDLGRIGLVRDGGVPLTPSELSEGRQRLDLWTGALTGRFLLRGTPVGVTTVCHPSRDVLAVRIESALLAEGLAVRLAFPYGSESWSNAADWSRPDAHTSTLLRARDGGTVERTLDGATYRVALATSPGAEIVPGGPHEFLVRTGAGVLELVAGFGPGVLGDLPTVAETLAAAEGHWSRFWGTGGAVDLSGADDERASELERRVVLSQYLTAIHCAGSYPPQETGLMCNSWRGRFHLEMHWWHGAHFALWGRASLLERGLGWYETILPRAVGTARRQGYAGARWPKQVAPDGRESPSPIGPFLVWQQPHPIHLAELVRRSDASALERYADVVFATAAFMADFAVKGPGGYALGPPLVPAQESYAGDRDRLTNPVFELAYWSWALGVAQEWRRLLGLDPEPAWEAVATGLVRPHVRDGVYTAVDVPPYTLLDDHPSMLYALGVVPPTPLVDPGVMRATLRRVLAEWPWETTWGWDYPAIAMTATRLGEPGLAVDALLMPVTKNHYLPNGHNRQTPSLPVYLPGNGGLLSAVALMARGWDGGPPAPGFPSGWPVRHEGLLPLP</sequence>
<dbReference type="EMBL" id="JBHSRF010000011">
    <property type="protein sequence ID" value="MFC6081740.1"/>
    <property type="molecule type" value="Genomic_DNA"/>
</dbReference>
<accession>A0ABW1NFI4</accession>
<dbReference type="SUPFAM" id="SSF48208">
    <property type="entry name" value="Six-hairpin glycosidases"/>
    <property type="match status" value="1"/>
</dbReference>
<organism evidence="1 2">
    <name type="scientific">Sphaerisporangium aureirubrum</name>
    <dbReference type="NCBI Taxonomy" id="1544736"/>
    <lineage>
        <taxon>Bacteria</taxon>
        <taxon>Bacillati</taxon>
        <taxon>Actinomycetota</taxon>
        <taxon>Actinomycetes</taxon>
        <taxon>Streptosporangiales</taxon>
        <taxon>Streptosporangiaceae</taxon>
        <taxon>Sphaerisporangium</taxon>
    </lineage>
</organism>
<dbReference type="RefSeq" id="WP_380750272.1">
    <property type="nucleotide sequence ID" value="NZ_JBHSRF010000011.1"/>
</dbReference>
<reference evidence="2" key="1">
    <citation type="journal article" date="2019" name="Int. J. Syst. Evol. Microbiol.">
        <title>The Global Catalogue of Microorganisms (GCM) 10K type strain sequencing project: providing services to taxonomists for standard genome sequencing and annotation.</title>
        <authorList>
            <consortium name="The Broad Institute Genomics Platform"/>
            <consortium name="The Broad Institute Genome Sequencing Center for Infectious Disease"/>
            <person name="Wu L."/>
            <person name="Ma J."/>
        </authorList>
    </citation>
    <scope>NUCLEOTIDE SEQUENCE [LARGE SCALE GENOMIC DNA]</scope>
    <source>
        <strain evidence="2">JCM 30346</strain>
    </source>
</reference>
<name>A0ABW1NFI4_9ACTN</name>
<dbReference type="Proteomes" id="UP001596137">
    <property type="component" value="Unassembled WGS sequence"/>
</dbReference>
<gene>
    <name evidence="1" type="ORF">ACFP1K_11280</name>
</gene>
<evidence type="ECO:0000313" key="2">
    <source>
        <dbReference type="Proteomes" id="UP001596137"/>
    </source>
</evidence>
<evidence type="ECO:0000313" key="1">
    <source>
        <dbReference type="EMBL" id="MFC6081740.1"/>
    </source>
</evidence>
<dbReference type="InterPro" id="IPR012341">
    <property type="entry name" value="6hp_glycosidase-like_sf"/>
</dbReference>
<dbReference type="InterPro" id="IPR008928">
    <property type="entry name" value="6-hairpin_glycosidase_sf"/>
</dbReference>
<keyword evidence="2" id="KW-1185">Reference proteome</keyword>
<protein>
    <recommendedName>
        <fullName evidence="3">Glycoside hydrolase family 65</fullName>
    </recommendedName>
</protein>
<proteinExistence type="predicted"/>
<dbReference type="Gene3D" id="1.50.10.10">
    <property type="match status" value="1"/>
</dbReference>
<evidence type="ECO:0008006" key="3">
    <source>
        <dbReference type="Google" id="ProtNLM"/>
    </source>
</evidence>